<keyword evidence="2" id="KW-1185">Reference proteome</keyword>
<name>A0ABQ6MQS7_9STRA</name>
<sequence>MIFGPGSETLKLVTAKLLTATSSPASLFAEVEGAPLAKKWTRLMHGSRPPPAALTIATSLPELGECLAAASALVIVADDPPLPPGAAATLFKNAPAARRAVLVSSIGGSEASKGGFFGGRNLAFECEREVRAAAAERGVPLDVLRVGALKGGGPGNVTEGVVVAGVDLGLDVTFYNNIVQLDQFLMIKGYDQFTLGCSVTKGDSVSRANPLVRAARGGSFDPFPDECSAVTCAAAVRYLLGRGGAGEADATLGAGRGERLPTEEEFGSMFEAAA</sequence>
<accession>A0ABQ6MQS7</accession>
<dbReference type="Proteomes" id="UP001165060">
    <property type="component" value="Unassembled WGS sequence"/>
</dbReference>
<proteinExistence type="predicted"/>
<dbReference type="EMBL" id="BRYB01004393">
    <property type="protein sequence ID" value="GMI30275.1"/>
    <property type="molecule type" value="Genomic_DNA"/>
</dbReference>
<organism evidence="1 2">
    <name type="scientific">Tetraparma gracilis</name>
    <dbReference type="NCBI Taxonomy" id="2962635"/>
    <lineage>
        <taxon>Eukaryota</taxon>
        <taxon>Sar</taxon>
        <taxon>Stramenopiles</taxon>
        <taxon>Ochrophyta</taxon>
        <taxon>Bolidophyceae</taxon>
        <taxon>Parmales</taxon>
        <taxon>Triparmaceae</taxon>
        <taxon>Tetraparma</taxon>
    </lineage>
</organism>
<reference evidence="1 2" key="1">
    <citation type="journal article" date="2023" name="Commun. Biol.">
        <title>Genome analysis of Parmales, the sister group of diatoms, reveals the evolutionary specialization of diatoms from phago-mixotrophs to photoautotrophs.</title>
        <authorList>
            <person name="Ban H."/>
            <person name="Sato S."/>
            <person name="Yoshikawa S."/>
            <person name="Yamada K."/>
            <person name="Nakamura Y."/>
            <person name="Ichinomiya M."/>
            <person name="Sato N."/>
            <person name="Blanc-Mathieu R."/>
            <person name="Endo H."/>
            <person name="Kuwata A."/>
            <person name="Ogata H."/>
        </authorList>
    </citation>
    <scope>NUCLEOTIDE SEQUENCE [LARGE SCALE GENOMIC DNA]</scope>
</reference>
<evidence type="ECO:0000313" key="2">
    <source>
        <dbReference type="Proteomes" id="UP001165060"/>
    </source>
</evidence>
<gene>
    <name evidence="1" type="ORF">TeGR_g11503</name>
</gene>
<evidence type="ECO:0008006" key="3">
    <source>
        <dbReference type="Google" id="ProtNLM"/>
    </source>
</evidence>
<evidence type="ECO:0000313" key="1">
    <source>
        <dbReference type="EMBL" id="GMI30275.1"/>
    </source>
</evidence>
<protein>
    <recommendedName>
        <fullName evidence="3">NAD(P)-binding domain-containing protein</fullName>
    </recommendedName>
</protein>
<comment type="caution">
    <text evidence="1">The sequence shown here is derived from an EMBL/GenBank/DDBJ whole genome shotgun (WGS) entry which is preliminary data.</text>
</comment>